<dbReference type="Gene3D" id="3.30.1310.10">
    <property type="entry name" value="Nucleoid-associated protein YbaB-like domain"/>
    <property type="match status" value="1"/>
</dbReference>
<evidence type="ECO:0000313" key="2">
    <source>
        <dbReference type="Proteomes" id="UP000642748"/>
    </source>
</evidence>
<dbReference type="RefSeq" id="WP_203920115.1">
    <property type="nucleotide sequence ID" value="NZ_BONZ01000043.1"/>
</dbReference>
<protein>
    <recommendedName>
        <fullName evidence="3">YbaB/EbfC DNA-binding family protein</fullName>
    </recommendedName>
</protein>
<dbReference type="Proteomes" id="UP000642748">
    <property type="component" value="Unassembled WGS sequence"/>
</dbReference>
<dbReference type="Pfam" id="PF02575">
    <property type="entry name" value="YbaB_DNA_bd"/>
    <property type="match status" value="1"/>
</dbReference>
<dbReference type="InterPro" id="IPR004401">
    <property type="entry name" value="YbaB/EbfC"/>
</dbReference>
<proteinExistence type="predicted"/>
<dbReference type="AlphaFoldDB" id="A0A8J3VRV0"/>
<reference evidence="1" key="1">
    <citation type="submission" date="2021-01" db="EMBL/GenBank/DDBJ databases">
        <title>Whole genome shotgun sequence of Rugosimonospora africana NBRC 104875.</title>
        <authorList>
            <person name="Komaki H."/>
            <person name="Tamura T."/>
        </authorList>
    </citation>
    <scope>NUCLEOTIDE SEQUENCE</scope>
    <source>
        <strain evidence="1">NBRC 104875</strain>
    </source>
</reference>
<dbReference type="EMBL" id="BONZ01000043">
    <property type="protein sequence ID" value="GIH16557.1"/>
    <property type="molecule type" value="Genomic_DNA"/>
</dbReference>
<evidence type="ECO:0000313" key="1">
    <source>
        <dbReference type="EMBL" id="GIH16557.1"/>
    </source>
</evidence>
<keyword evidence="2" id="KW-1185">Reference proteome</keyword>
<sequence>MVDRPDWNALYGAFDDLRQAVGGLEEKHRKIMKITGVGWSDDRMVKAVVGPRGQLVDIEIDPRVYRKPNSKALSAAILAAVKVAIADANSQTMETLDRDVPADLRIKKFGSLDVRRLMQTPDSDLDREDGE</sequence>
<organism evidence="1 2">
    <name type="scientific">Rugosimonospora africana</name>
    <dbReference type="NCBI Taxonomy" id="556532"/>
    <lineage>
        <taxon>Bacteria</taxon>
        <taxon>Bacillati</taxon>
        <taxon>Actinomycetota</taxon>
        <taxon>Actinomycetes</taxon>
        <taxon>Micromonosporales</taxon>
        <taxon>Micromonosporaceae</taxon>
        <taxon>Rugosimonospora</taxon>
    </lineage>
</organism>
<accession>A0A8J3VRV0</accession>
<dbReference type="GO" id="GO:0003677">
    <property type="term" value="F:DNA binding"/>
    <property type="evidence" value="ECO:0007669"/>
    <property type="project" value="InterPro"/>
</dbReference>
<dbReference type="SUPFAM" id="SSF82607">
    <property type="entry name" value="YbaB-like"/>
    <property type="match status" value="1"/>
</dbReference>
<comment type="caution">
    <text evidence="1">The sequence shown here is derived from an EMBL/GenBank/DDBJ whole genome shotgun (WGS) entry which is preliminary data.</text>
</comment>
<name>A0A8J3VRV0_9ACTN</name>
<dbReference type="InterPro" id="IPR036894">
    <property type="entry name" value="YbaB-like_sf"/>
</dbReference>
<evidence type="ECO:0008006" key="3">
    <source>
        <dbReference type="Google" id="ProtNLM"/>
    </source>
</evidence>
<gene>
    <name evidence="1" type="ORF">Raf01_47290</name>
</gene>